<keyword evidence="3" id="KW-0808">Transferase</keyword>
<dbReference type="GO" id="GO:0004714">
    <property type="term" value="F:transmembrane receptor protein tyrosine kinase activity"/>
    <property type="evidence" value="ECO:0007669"/>
    <property type="project" value="InterPro"/>
</dbReference>
<accession>A0A816K3L6</accession>
<dbReference type="Pfam" id="PF12819">
    <property type="entry name" value="Malectin_like"/>
    <property type="match status" value="1"/>
</dbReference>
<feature type="domain" description="Protein kinase" evidence="15">
    <location>
        <begin position="486"/>
        <end position="760"/>
    </location>
</feature>
<evidence type="ECO:0000256" key="6">
    <source>
        <dbReference type="ARBA" id="ARBA00022741"/>
    </source>
</evidence>
<feature type="transmembrane region" description="Helical" evidence="13">
    <location>
        <begin position="399"/>
        <end position="422"/>
    </location>
</feature>
<evidence type="ECO:0000256" key="3">
    <source>
        <dbReference type="ARBA" id="ARBA00022679"/>
    </source>
</evidence>
<evidence type="ECO:0000256" key="5">
    <source>
        <dbReference type="ARBA" id="ARBA00022729"/>
    </source>
</evidence>
<keyword evidence="7" id="KW-0418">Kinase</keyword>
<evidence type="ECO:0000313" key="16">
    <source>
        <dbReference type="EMBL" id="CAF1860947.1"/>
    </source>
</evidence>
<evidence type="ECO:0000256" key="1">
    <source>
        <dbReference type="ARBA" id="ARBA00004479"/>
    </source>
</evidence>
<evidence type="ECO:0000256" key="10">
    <source>
        <dbReference type="ARBA" id="ARBA00023136"/>
    </source>
</evidence>
<proteinExistence type="predicted"/>
<keyword evidence="4 13" id="KW-0812">Transmembrane</keyword>
<sequence length="833" mass="93412">MDYLCFQDSVSLFVTMVVVIVLLLLPHLTLSATSTYSRPDNFYINCGSDSNVTYAGRTFVGDMASGANLFSFTKNGTETSNQSGSSTAPEIYRTVRIFRLPSYYKFQLDSVGLRFVRLHFSADSSRTELLTARFKISATSGSTHHFKSFTLQNFNETPRVEEFLLMIDSPELEIGFVPELSSVALVNAIEVLSAHSNLTVLSDSDKNLHTIYRLNVGGAKIKPEYDALGRTWSVDDDYIYEKDSTKNIRSPAQITSPDIFTAPDSVYQSAKTLLSFSISLHNRLMNVTWCFTVRSNVIHFIRVHFYYIKNNESKSSDTNFYLYVNGHWRLHVNPFDHHGLVVTPFYIDIVNVSDGSGFLNVSIGNNVPSNDFGFLNGLEIMEFLEKKGSNSLDGGSSRVYIIAGCVAAGLFLVLSLLFMVFLKRRRSKKKKKSDAEITVWSPLPLYRGGRSSDNRYFYSDNNSQLGNLQLGLKIPFKDILIATNNFDEQLLIGKGGFGDVYKAILPDESKVAIKRGKPGSGQGILEFQTEIQVLSRIWHRHLVSLTGYCEENSEMILVYEFMEKGTLQEHLYGSDLPSLSWKQRLEICIGAARGLHYLHSGSEEAIIHRDVKSTNILLDENTVAKVADFGISKLVVRNQESISISTNIKGTYGYLDPEYMYTRILTEKSDVYSFGVVLLEVLCARPALDRHLPAEQQNLADWAMSCKSNGVVDKIVDQRLVGQIEPKILRKFMEVAEKCLKDSGDERPSMADVSWELEYILRLQMMTILEDSAASISSSVGDGSLVIPRLVVSDSFSCNLVVQEDQVKKYGSTNSSHSQTRVLSQVIEEPLRN</sequence>
<dbReference type="CDD" id="cd14066">
    <property type="entry name" value="STKc_IRAK"/>
    <property type="match status" value="1"/>
</dbReference>
<evidence type="ECO:0000256" key="2">
    <source>
        <dbReference type="ARBA" id="ARBA00022527"/>
    </source>
</evidence>
<dbReference type="Proteomes" id="UP001295469">
    <property type="component" value="Chromosome C04"/>
</dbReference>
<dbReference type="InterPro" id="IPR045272">
    <property type="entry name" value="ANXUR1/2-like"/>
</dbReference>
<dbReference type="InterPro" id="IPR011009">
    <property type="entry name" value="Kinase-like_dom_sf"/>
</dbReference>
<dbReference type="Pfam" id="PF07714">
    <property type="entry name" value="PK_Tyr_Ser-Thr"/>
    <property type="match status" value="1"/>
</dbReference>
<dbReference type="InterPro" id="IPR024788">
    <property type="entry name" value="Malectin-like_Carb-bd_dom"/>
</dbReference>
<feature type="binding site" evidence="12">
    <location>
        <position position="514"/>
    </location>
    <ligand>
        <name>ATP</name>
        <dbReference type="ChEBI" id="CHEBI:30616"/>
    </ligand>
</feature>
<reference evidence="16" key="1">
    <citation type="submission" date="2021-01" db="EMBL/GenBank/DDBJ databases">
        <authorList>
            <consortium name="Genoscope - CEA"/>
            <person name="William W."/>
        </authorList>
    </citation>
    <scope>NUCLEOTIDE SEQUENCE</scope>
</reference>
<dbReference type="GO" id="GO:0005524">
    <property type="term" value="F:ATP binding"/>
    <property type="evidence" value="ECO:0007669"/>
    <property type="project" value="UniProtKB-UniRule"/>
</dbReference>
<keyword evidence="10 13" id="KW-0472">Membrane</keyword>
<dbReference type="SUPFAM" id="SSF56112">
    <property type="entry name" value="Protein kinase-like (PK-like)"/>
    <property type="match status" value="1"/>
</dbReference>
<feature type="signal peptide" evidence="14">
    <location>
        <begin position="1"/>
        <end position="31"/>
    </location>
</feature>
<keyword evidence="9 13" id="KW-1133">Transmembrane helix</keyword>
<dbReference type="PROSITE" id="PS00107">
    <property type="entry name" value="PROTEIN_KINASE_ATP"/>
    <property type="match status" value="1"/>
</dbReference>
<dbReference type="EMBL" id="HG994368">
    <property type="protein sequence ID" value="CAF1860947.1"/>
    <property type="molecule type" value="Genomic_DNA"/>
</dbReference>
<dbReference type="PANTHER" id="PTHR27003:SF391">
    <property type="entry name" value="PROTEIN KINASE DOMAIN-CONTAINING PROTEIN"/>
    <property type="match status" value="1"/>
</dbReference>
<dbReference type="SMART" id="SM00220">
    <property type="entry name" value="S_TKc"/>
    <property type="match status" value="1"/>
</dbReference>
<gene>
    <name evidence="16" type="ORF">DARMORV10_C04P52740.1</name>
</gene>
<dbReference type="PANTHER" id="PTHR27003">
    <property type="entry name" value="OS07G0166700 PROTEIN"/>
    <property type="match status" value="1"/>
</dbReference>
<protein>
    <submittedName>
        <fullName evidence="16">(rape) hypothetical protein</fullName>
    </submittedName>
</protein>
<dbReference type="InterPro" id="IPR017441">
    <property type="entry name" value="Protein_kinase_ATP_BS"/>
</dbReference>
<dbReference type="GO" id="GO:0004674">
    <property type="term" value="F:protein serine/threonine kinase activity"/>
    <property type="evidence" value="ECO:0007669"/>
    <property type="project" value="UniProtKB-KW"/>
</dbReference>
<comment type="subcellular location">
    <subcellularLocation>
        <location evidence="1">Membrane</location>
        <topology evidence="1">Single-pass type I membrane protein</topology>
    </subcellularLocation>
</comment>
<evidence type="ECO:0000256" key="4">
    <source>
        <dbReference type="ARBA" id="ARBA00022692"/>
    </source>
</evidence>
<dbReference type="InterPro" id="IPR008271">
    <property type="entry name" value="Ser/Thr_kinase_AS"/>
</dbReference>
<dbReference type="PROSITE" id="PS50011">
    <property type="entry name" value="PROTEIN_KINASE_DOM"/>
    <property type="match status" value="1"/>
</dbReference>
<keyword evidence="11" id="KW-0325">Glycoprotein</keyword>
<evidence type="ECO:0000256" key="9">
    <source>
        <dbReference type="ARBA" id="ARBA00022989"/>
    </source>
</evidence>
<name>A0A816K3L6_BRANA</name>
<evidence type="ECO:0000256" key="13">
    <source>
        <dbReference type="SAM" id="Phobius"/>
    </source>
</evidence>
<feature type="chain" id="PRO_5033019555" evidence="14">
    <location>
        <begin position="32"/>
        <end position="833"/>
    </location>
</feature>
<dbReference type="Gene3D" id="1.10.510.10">
    <property type="entry name" value="Transferase(Phosphotransferase) domain 1"/>
    <property type="match status" value="1"/>
</dbReference>
<keyword evidence="2" id="KW-0723">Serine/threonine-protein kinase</keyword>
<keyword evidence="5 14" id="KW-0732">Signal</keyword>
<evidence type="ECO:0000256" key="8">
    <source>
        <dbReference type="ARBA" id="ARBA00022840"/>
    </source>
</evidence>
<evidence type="ECO:0000256" key="11">
    <source>
        <dbReference type="ARBA" id="ARBA00023180"/>
    </source>
</evidence>
<dbReference type="Gene3D" id="2.60.120.430">
    <property type="entry name" value="Galactose-binding lectin"/>
    <property type="match status" value="2"/>
</dbReference>
<dbReference type="Gene3D" id="3.30.200.20">
    <property type="entry name" value="Phosphorylase Kinase, domain 1"/>
    <property type="match status" value="1"/>
</dbReference>
<dbReference type="GO" id="GO:0016020">
    <property type="term" value="C:membrane"/>
    <property type="evidence" value="ECO:0007669"/>
    <property type="project" value="UniProtKB-SubCell"/>
</dbReference>
<dbReference type="FunFam" id="1.10.510.10:FF:000252">
    <property type="entry name" value="Receptor-like protein kinase FERONIA"/>
    <property type="match status" value="1"/>
</dbReference>
<evidence type="ECO:0000256" key="12">
    <source>
        <dbReference type="PROSITE-ProRule" id="PRU10141"/>
    </source>
</evidence>
<organism evidence="16">
    <name type="scientific">Brassica napus</name>
    <name type="common">Rape</name>
    <dbReference type="NCBI Taxonomy" id="3708"/>
    <lineage>
        <taxon>Eukaryota</taxon>
        <taxon>Viridiplantae</taxon>
        <taxon>Streptophyta</taxon>
        <taxon>Embryophyta</taxon>
        <taxon>Tracheophyta</taxon>
        <taxon>Spermatophyta</taxon>
        <taxon>Magnoliopsida</taxon>
        <taxon>eudicotyledons</taxon>
        <taxon>Gunneridae</taxon>
        <taxon>Pentapetalae</taxon>
        <taxon>rosids</taxon>
        <taxon>malvids</taxon>
        <taxon>Brassicales</taxon>
        <taxon>Brassicaceae</taxon>
        <taxon>Brassiceae</taxon>
        <taxon>Brassica</taxon>
    </lineage>
</organism>
<dbReference type="PROSITE" id="PS00108">
    <property type="entry name" value="PROTEIN_KINASE_ST"/>
    <property type="match status" value="1"/>
</dbReference>
<dbReference type="InterPro" id="IPR001245">
    <property type="entry name" value="Ser-Thr/Tyr_kinase_cat_dom"/>
</dbReference>
<keyword evidence="6 12" id="KW-0547">Nucleotide-binding</keyword>
<evidence type="ECO:0000256" key="7">
    <source>
        <dbReference type="ARBA" id="ARBA00022777"/>
    </source>
</evidence>
<dbReference type="AlphaFoldDB" id="A0A816K3L6"/>
<dbReference type="InterPro" id="IPR000719">
    <property type="entry name" value="Prot_kinase_dom"/>
</dbReference>
<dbReference type="FunFam" id="3.30.200.20:FF:000039">
    <property type="entry name" value="receptor-like protein kinase FERONIA"/>
    <property type="match status" value="1"/>
</dbReference>
<evidence type="ECO:0000256" key="14">
    <source>
        <dbReference type="SAM" id="SignalP"/>
    </source>
</evidence>
<evidence type="ECO:0000259" key="15">
    <source>
        <dbReference type="PROSITE" id="PS50011"/>
    </source>
</evidence>
<keyword evidence="8 12" id="KW-0067">ATP-binding</keyword>